<dbReference type="InterPro" id="IPR000600">
    <property type="entry name" value="ROK"/>
</dbReference>
<dbReference type="HOGENOM" id="CLU_036604_13_2_9"/>
<organism evidence="4 5">
    <name type="scientific">Geobacillus genomosp. 3</name>
    <dbReference type="NCBI Taxonomy" id="1921421"/>
    <lineage>
        <taxon>Bacteria</taxon>
        <taxon>Bacillati</taxon>
        <taxon>Bacillota</taxon>
        <taxon>Bacilli</taxon>
        <taxon>Bacillales</taxon>
        <taxon>Anoxybacillaceae</taxon>
        <taxon>Geobacillus</taxon>
    </lineage>
</organism>
<dbReference type="OrthoDB" id="9796533at2"/>
<dbReference type="EMBL" id="CP006254">
    <property type="protein sequence ID" value="AGT31299.1"/>
    <property type="molecule type" value="Genomic_DNA"/>
</dbReference>
<name>S5YX76_GEOG3</name>
<dbReference type="Pfam" id="PF00480">
    <property type="entry name" value="ROK"/>
    <property type="match status" value="1"/>
</dbReference>
<protein>
    <recommendedName>
        <fullName evidence="6">ROK family protein</fullName>
    </recommendedName>
</protein>
<evidence type="ECO:0008006" key="6">
    <source>
        <dbReference type="Google" id="ProtNLM"/>
    </source>
</evidence>
<gene>
    <name evidence="4" type="ORF">M493_04985</name>
</gene>
<keyword evidence="3" id="KW-0119">Carbohydrate metabolism</keyword>
<dbReference type="InterPro" id="IPR036388">
    <property type="entry name" value="WH-like_DNA-bd_sf"/>
</dbReference>
<proteinExistence type="inferred from homology"/>
<dbReference type="SUPFAM" id="SSF46785">
    <property type="entry name" value="Winged helix' DNA-binding domain"/>
    <property type="match status" value="1"/>
</dbReference>
<dbReference type="KEGG" id="gjf:M493_04985"/>
<reference evidence="4 5" key="1">
    <citation type="journal article" date="2014" name="Genome Announc.">
        <title>Complete Genome Sequence of the Thermophilic Polychlorinated Biphenyl Degrader Geobacillus sp. Strain JF8 (NBRC 109937).</title>
        <authorList>
            <person name="Shintani M."/>
            <person name="Ohtsubo Y."/>
            <person name="Fukuda K."/>
            <person name="Hosoyama A."/>
            <person name="Ohji S."/>
            <person name="Yamazoe A."/>
            <person name="Fujita N."/>
            <person name="Nagata Y."/>
            <person name="Tsuda M."/>
            <person name="Hatta T."/>
            <person name="Kimbara K."/>
        </authorList>
    </citation>
    <scope>NUCLEOTIDE SEQUENCE [LARGE SCALE GENOMIC DNA]</scope>
    <source>
        <strain evidence="4 5">JF8</strain>
    </source>
</reference>
<dbReference type="PANTHER" id="PTHR18964:SF149">
    <property type="entry name" value="BIFUNCTIONAL UDP-N-ACETYLGLUCOSAMINE 2-EPIMERASE_N-ACETYLMANNOSAMINE KINASE"/>
    <property type="match status" value="1"/>
</dbReference>
<dbReference type="CDD" id="cd24077">
    <property type="entry name" value="ASKHA_ATPase_ROK_SaXylR-like"/>
    <property type="match status" value="1"/>
</dbReference>
<dbReference type="InterPro" id="IPR043129">
    <property type="entry name" value="ATPase_NBD"/>
</dbReference>
<evidence type="ECO:0000256" key="2">
    <source>
        <dbReference type="ARBA" id="ARBA00006479"/>
    </source>
</evidence>
<dbReference type="PROSITE" id="PS01125">
    <property type="entry name" value="ROK"/>
    <property type="match status" value="1"/>
</dbReference>
<dbReference type="STRING" id="1921421.M493_04985"/>
<dbReference type="RefSeq" id="WP_020959107.1">
    <property type="nucleotide sequence ID" value="NC_022080.4"/>
</dbReference>
<evidence type="ECO:0000256" key="1">
    <source>
        <dbReference type="ARBA" id="ARBA00002486"/>
    </source>
</evidence>
<dbReference type="Gene3D" id="3.30.420.40">
    <property type="match status" value="2"/>
</dbReference>
<evidence type="ECO:0000313" key="4">
    <source>
        <dbReference type="EMBL" id="AGT31299.1"/>
    </source>
</evidence>
<dbReference type="PANTHER" id="PTHR18964">
    <property type="entry name" value="ROK (REPRESSOR, ORF, KINASE) FAMILY"/>
    <property type="match status" value="1"/>
</dbReference>
<dbReference type="AlphaFoldDB" id="S5YX76"/>
<evidence type="ECO:0000256" key="3">
    <source>
        <dbReference type="ARBA" id="ARBA00022629"/>
    </source>
</evidence>
<keyword evidence="5" id="KW-1185">Reference proteome</keyword>
<comment type="similarity">
    <text evidence="2">Belongs to the ROK (NagC/XylR) family.</text>
</comment>
<dbReference type="GO" id="GO:0042732">
    <property type="term" value="P:D-xylose metabolic process"/>
    <property type="evidence" value="ECO:0007669"/>
    <property type="project" value="UniProtKB-KW"/>
</dbReference>
<dbReference type="SUPFAM" id="SSF53067">
    <property type="entry name" value="Actin-like ATPase domain"/>
    <property type="match status" value="1"/>
</dbReference>
<comment type="function">
    <text evidence="1">Transcriptional repressor of xylose-utilizing enzymes.</text>
</comment>
<dbReference type="PATRIC" id="fig|1345697.3.peg.897"/>
<keyword evidence="3" id="KW-0859">Xylose metabolism</keyword>
<dbReference type="InterPro" id="IPR049874">
    <property type="entry name" value="ROK_cs"/>
</dbReference>
<evidence type="ECO:0000313" key="5">
    <source>
        <dbReference type="Proteomes" id="UP000015500"/>
    </source>
</evidence>
<dbReference type="Gene3D" id="1.10.10.10">
    <property type="entry name" value="Winged helix-like DNA-binding domain superfamily/Winged helix DNA-binding domain"/>
    <property type="match status" value="1"/>
</dbReference>
<dbReference type="InterPro" id="IPR036390">
    <property type="entry name" value="WH_DNA-bd_sf"/>
</dbReference>
<dbReference type="Proteomes" id="UP000015500">
    <property type="component" value="Chromosome"/>
</dbReference>
<accession>S5YX76</accession>
<sequence>MVTGDAAYIKKMNRSLIIQTIVNERMISRADLSKATSLTRATISAQVADLLEEGLLREIEHEHSSVGRKPIMLSLNAQAGYAIGIDLDYGEISFTVTDLLGKPVSSKTVTLETPEYQEIVRLLAHHIRAYIEEYKPSRYGIVGIAIAIHGLVSKRESIHFVPRFRWHHLNLKKDLENEIGQDIPIFLENNANLSALAERVFIHHQTNNLLCVTLYSGIGLGMIINNEFFQGHDGFAGEAGHMIVVPDGRLCNCGNKGCWEKYASESCVFESLAKCKQVKYVTYEYIQKLLAEGDEETERIMEQFIYYLAVGINNIINLYNPEVVVLNSRLLGMHPDALGHIQQHLRSSISHYRELSLSSIGKKACILGACALAITHFLDVPIVNLPYEP</sequence>